<keyword evidence="2" id="KW-1185">Reference proteome</keyword>
<gene>
    <name evidence="1" type="ORF">AVEN_129950_1</name>
</gene>
<dbReference type="AlphaFoldDB" id="A0A4Y2NSQ6"/>
<evidence type="ECO:0000313" key="2">
    <source>
        <dbReference type="Proteomes" id="UP000499080"/>
    </source>
</evidence>
<dbReference type="EMBL" id="BGPR01009699">
    <property type="protein sequence ID" value="GBN41719.1"/>
    <property type="molecule type" value="Genomic_DNA"/>
</dbReference>
<proteinExistence type="predicted"/>
<comment type="caution">
    <text evidence="1">The sequence shown here is derived from an EMBL/GenBank/DDBJ whole genome shotgun (WGS) entry which is preliminary data.</text>
</comment>
<name>A0A4Y2NSQ6_ARAVE</name>
<organism evidence="1 2">
    <name type="scientific">Araneus ventricosus</name>
    <name type="common">Orbweaver spider</name>
    <name type="synonym">Epeira ventricosa</name>
    <dbReference type="NCBI Taxonomy" id="182803"/>
    <lineage>
        <taxon>Eukaryota</taxon>
        <taxon>Metazoa</taxon>
        <taxon>Ecdysozoa</taxon>
        <taxon>Arthropoda</taxon>
        <taxon>Chelicerata</taxon>
        <taxon>Arachnida</taxon>
        <taxon>Araneae</taxon>
        <taxon>Araneomorphae</taxon>
        <taxon>Entelegynae</taxon>
        <taxon>Araneoidea</taxon>
        <taxon>Araneidae</taxon>
        <taxon>Araneus</taxon>
    </lineage>
</organism>
<evidence type="ECO:0000313" key="1">
    <source>
        <dbReference type="EMBL" id="GBN41719.1"/>
    </source>
</evidence>
<sequence length="93" mass="10769">MTKMTPELALTPLQTSVPQQREDCESERTILRIVSVRQGEPINSILERVDGRKLGKKYKGKKCKAKKCKGKKYKGKKYKGKKRKVKKCKGKMW</sequence>
<reference evidence="1 2" key="1">
    <citation type="journal article" date="2019" name="Sci. Rep.">
        <title>Orb-weaving spider Araneus ventricosus genome elucidates the spidroin gene catalogue.</title>
        <authorList>
            <person name="Kono N."/>
            <person name="Nakamura H."/>
            <person name="Ohtoshi R."/>
            <person name="Moran D.A.P."/>
            <person name="Shinohara A."/>
            <person name="Yoshida Y."/>
            <person name="Fujiwara M."/>
            <person name="Mori M."/>
            <person name="Tomita M."/>
            <person name="Arakawa K."/>
        </authorList>
    </citation>
    <scope>NUCLEOTIDE SEQUENCE [LARGE SCALE GENOMIC DNA]</scope>
</reference>
<protein>
    <submittedName>
        <fullName evidence="1">Uncharacterized protein</fullName>
    </submittedName>
</protein>
<dbReference type="Proteomes" id="UP000499080">
    <property type="component" value="Unassembled WGS sequence"/>
</dbReference>
<accession>A0A4Y2NSQ6</accession>